<name>A0ABV0QMS3_9TELE</name>
<evidence type="ECO:0000256" key="1">
    <source>
        <dbReference type="SAM" id="MobiDB-lite"/>
    </source>
</evidence>
<gene>
    <name evidence="2" type="primary">PLCH2</name>
    <name evidence="2" type="ORF">XENOCAPTIV_022811</name>
</gene>
<evidence type="ECO:0000313" key="3">
    <source>
        <dbReference type="Proteomes" id="UP001434883"/>
    </source>
</evidence>
<protein>
    <submittedName>
        <fullName evidence="2">1-phosphatidylinositol 4,5-bisphosphate phosphodiesterase eta-2</fullName>
    </submittedName>
</protein>
<dbReference type="Proteomes" id="UP001434883">
    <property type="component" value="Unassembled WGS sequence"/>
</dbReference>
<feature type="region of interest" description="Disordered" evidence="1">
    <location>
        <begin position="1"/>
        <end position="27"/>
    </location>
</feature>
<keyword evidence="3" id="KW-1185">Reference proteome</keyword>
<organism evidence="2 3">
    <name type="scientific">Xenoophorus captivus</name>
    <dbReference type="NCBI Taxonomy" id="1517983"/>
    <lineage>
        <taxon>Eukaryota</taxon>
        <taxon>Metazoa</taxon>
        <taxon>Chordata</taxon>
        <taxon>Craniata</taxon>
        <taxon>Vertebrata</taxon>
        <taxon>Euteleostomi</taxon>
        <taxon>Actinopterygii</taxon>
        <taxon>Neopterygii</taxon>
        <taxon>Teleostei</taxon>
        <taxon>Neoteleostei</taxon>
        <taxon>Acanthomorphata</taxon>
        <taxon>Ovalentaria</taxon>
        <taxon>Atherinomorphae</taxon>
        <taxon>Cyprinodontiformes</taxon>
        <taxon>Goodeidae</taxon>
        <taxon>Xenoophorus</taxon>
    </lineage>
</organism>
<accession>A0ABV0QMS3</accession>
<evidence type="ECO:0000313" key="2">
    <source>
        <dbReference type="EMBL" id="MEQ2197095.1"/>
    </source>
</evidence>
<feature type="compositionally biased region" description="Acidic residues" evidence="1">
    <location>
        <begin position="10"/>
        <end position="27"/>
    </location>
</feature>
<dbReference type="EMBL" id="JAHRIN010017317">
    <property type="protein sequence ID" value="MEQ2197095.1"/>
    <property type="molecule type" value="Genomic_DNA"/>
</dbReference>
<comment type="caution">
    <text evidence="2">The sequence shown here is derived from an EMBL/GenBank/DDBJ whole genome shotgun (WGS) entry which is preliminary data.</text>
</comment>
<sequence length="60" mass="6674">GKKLPPNIDENAEEGDVSDEDSADEMEDDCKLMNGDWKVLYQRLHILSSQSCPIVSHPAC</sequence>
<reference evidence="2 3" key="1">
    <citation type="submission" date="2021-06" db="EMBL/GenBank/DDBJ databases">
        <authorList>
            <person name="Palmer J.M."/>
        </authorList>
    </citation>
    <scope>NUCLEOTIDE SEQUENCE [LARGE SCALE GENOMIC DNA]</scope>
    <source>
        <strain evidence="2 3">XC_2019</strain>
        <tissue evidence="2">Muscle</tissue>
    </source>
</reference>
<feature type="non-terminal residue" evidence="2">
    <location>
        <position position="1"/>
    </location>
</feature>
<proteinExistence type="predicted"/>